<evidence type="ECO:0000313" key="11">
    <source>
        <dbReference type="EMBL" id="MBB3038289.1"/>
    </source>
</evidence>
<feature type="transmembrane region" description="Helical" evidence="9">
    <location>
        <begin position="42"/>
        <end position="64"/>
    </location>
</feature>
<evidence type="ECO:0000256" key="5">
    <source>
        <dbReference type="ARBA" id="ARBA00022741"/>
    </source>
</evidence>
<keyword evidence="8" id="KW-0902">Two-component regulatory system</keyword>
<keyword evidence="4" id="KW-0808">Transferase</keyword>
<name>A0A839RPP7_9ACTN</name>
<evidence type="ECO:0000256" key="2">
    <source>
        <dbReference type="ARBA" id="ARBA00012438"/>
    </source>
</evidence>
<evidence type="ECO:0000256" key="1">
    <source>
        <dbReference type="ARBA" id="ARBA00000085"/>
    </source>
</evidence>
<comment type="caution">
    <text evidence="11">The sequence shown here is derived from an EMBL/GenBank/DDBJ whole genome shotgun (WGS) entry which is preliminary data.</text>
</comment>
<sequence length="402" mass="42524">MRGVKITSTIHVLLGAALLLPFVLLVWVFGESMRLADTVNAALLWVIACATAVVAMAVVLAPPVRQLEVAAARLLLGTTLPDVGNPRSWSSRWRGFWWFVLNLAIGAAVIFALLIGVPVATGLLAFPFLDETELRFGAADGAVIEAGGGWSAAWVPVAGVLVAVVTVLLVLAAGALLHRAAPRILGPTAADQLVLAASRERELAAQNELARELHDSIGHALTGILMQATAAGRVADSGRGADPLVRQALAAIESTGRGALEELDEVLGVLRTGGMGRTQPKTLADVHELAERASATVDFNQRGDVASVPLSISRESFRIVQEALTNATRYGTGWVSLEVAVEDGVAIFVRNRISPAAAPSRDGNGLRGMRERVLLLGGRVDAGQHDDEWHLQARIPVDRRQP</sequence>
<dbReference type="GO" id="GO:0005524">
    <property type="term" value="F:ATP binding"/>
    <property type="evidence" value="ECO:0007669"/>
    <property type="project" value="UniProtKB-KW"/>
</dbReference>
<keyword evidence="6 11" id="KW-0418">Kinase</keyword>
<comment type="catalytic activity">
    <reaction evidence="1">
        <text>ATP + protein L-histidine = ADP + protein N-phospho-L-histidine.</text>
        <dbReference type="EC" id="2.7.13.3"/>
    </reaction>
</comment>
<evidence type="ECO:0000256" key="6">
    <source>
        <dbReference type="ARBA" id="ARBA00022777"/>
    </source>
</evidence>
<dbReference type="Pfam" id="PF07730">
    <property type="entry name" value="HisKA_3"/>
    <property type="match status" value="1"/>
</dbReference>
<evidence type="ECO:0000313" key="12">
    <source>
        <dbReference type="Proteomes" id="UP000567922"/>
    </source>
</evidence>
<dbReference type="InterPro" id="IPR050482">
    <property type="entry name" value="Sensor_HK_TwoCompSys"/>
</dbReference>
<keyword evidence="9" id="KW-0812">Transmembrane</keyword>
<keyword evidence="9" id="KW-0472">Membrane</keyword>
<dbReference type="SUPFAM" id="SSF55874">
    <property type="entry name" value="ATPase domain of HSP90 chaperone/DNA topoisomerase II/histidine kinase"/>
    <property type="match status" value="1"/>
</dbReference>
<evidence type="ECO:0000256" key="4">
    <source>
        <dbReference type="ARBA" id="ARBA00022679"/>
    </source>
</evidence>
<dbReference type="GO" id="GO:0000155">
    <property type="term" value="F:phosphorelay sensor kinase activity"/>
    <property type="evidence" value="ECO:0007669"/>
    <property type="project" value="InterPro"/>
</dbReference>
<keyword evidence="5" id="KW-0547">Nucleotide-binding</keyword>
<dbReference type="CDD" id="cd16917">
    <property type="entry name" value="HATPase_UhpB-NarQ-NarX-like"/>
    <property type="match status" value="1"/>
</dbReference>
<organism evidence="11 12">
    <name type="scientific">Hoyosella altamirensis</name>
    <dbReference type="NCBI Taxonomy" id="616997"/>
    <lineage>
        <taxon>Bacteria</taxon>
        <taxon>Bacillati</taxon>
        <taxon>Actinomycetota</taxon>
        <taxon>Actinomycetes</taxon>
        <taxon>Mycobacteriales</taxon>
        <taxon>Hoyosellaceae</taxon>
        <taxon>Hoyosella</taxon>
    </lineage>
</organism>
<evidence type="ECO:0000256" key="3">
    <source>
        <dbReference type="ARBA" id="ARBA00022553"/>
    </source>
</evidence>
<dbReference type="GO" id="GO:0016020">
    <property type="term" value="C:membrane"/>
    <property type="evidence" value="ECO:0007669"/>
    <property type="project" value="InterPro"/>
</dbReference>
<dbReference type="InterPro" id="IPR036890">
    <property type="entry name" value="HATPase_C_sf"/>
</dbReference>
<dbReference type="Gene3D" id="3.30.565.10">
    <property type="entry name" value="Histidine kinase-like ATPase, C-terminal domain"/>
    <property type="match status" value="1"/>
</dbReference>
<dbReference type="GO" id="GO:0046983">
    <property type="term" value="F:protein dimerization activity"/>
    <property type="evidence" value="ECO:0007669"/>
    <property type="project" value="InterPro"/>
</dbReference>
<dbReference type="RefSeq" id="WP_183377559.1">
    <property type="nucleotide sequence ID" value="NZ_BDDI01000001.1"/>
</dbReference>
<keyword evidence="12" id="KW-1185">Reference proteome</keyword>
<dbReference type="EC" id="2.7.13.3" evidence="2"/>
<gene>
    <name evidence="11" type="ORF">FHU29_002738</name>
</gene>
<keyword evidence="7" id="KW-0067">ATP-binding</keyword>
<dbReference type="Gene3D" id="1.20.5.1930">
    <property type="match status" value="1"/>
</dbReference>
<proteinExistence type="predicted"/>
<dbReference type="PANTHER" id="PTHR24421:SF10">
    <property type="entry name" value="NITRATE_NITRITE SENSOR PROTEIN NARQ"/>
    <property type="match status" value="1"/>
</dbReference>
<dbReference type="EMBL" id="JACHWS010000002">
    <property type="protein sequence ID" value="MBB3038289.1"/>
    <property type="molecule type" value="Genomic_DNA"/>
</dbReference>
<feature type="domain" description="Signal transduction histidine kinase subgroup 3 dimerisation and phosphoacceptor" evidence="10">
    <location>
        <begin position="207"/>
        <end position="273"/>
    </location>
</feature>
<protein>
    <recommendedName>
        <fullName evidence="2">histidine kinase</fullName>
        <ecNumber evidence="2">2.7.13.3</ecNumber>
    </recommendedName>
</protein>
<dbReference type="Proteomes" id="UP000567922">
    <property type="component" value="Unassembled WGS sequence"/>
</dbReference>
<feature type="transmembrane region" description="Helical" evidence="9">
    <location>
        <begin position="96"/>
        <end position="126"/>
    </location>
</feature>
<dbReference type="PANTHER" id="PTHR24421">
    <property type="entry name" value="NITRATE/NITRITE SENSOR PROTEIN NARX-RELATED"/>
    <property type="match status" value="1"/>
</dbReference>
<accession>A0A839RPP7</accession>
<keyword evidence="3" id="KW-0597">Phosphoprotein</keyword>
<evidence type="ECO:0000256" key="7">
    <source>
        <dbReference type="ARBA" id="ARBA00022840"/>
    </source>
</evidence>
<dbReference type="AlphaFoldDB" id="A0A839RPP7"/>
<evidence type="ECO:0000256" key="8">
    <source>
        <dbReference type="ARBA" id="ARBA00023012"/>
    </source>
</evidence>
<dbReference type="InterPro" id="IPR011712">
    <property type="entry name" value="Sig_transdc_His_kin_sub3_dim/P"/>
</dbReference>
<evidence type="ECO:0000259" key="10">
    <source>
        <dbReference type="Pfam" id="PF07730"/>
    </source>
</evidence>
<evidence type="ECO:0000256" key="9">
    <source>
        <dbReference type="SAM" id="Phobius"/>
    </source>
</evidence>
<keyword evidence="9" id="KW-1133">Transmembrane helix</keyword>
<reference evidence="11 12" key="1">
    <citation type="submission" date="2020-08" db="EMBL/GenBank/DDBJ databases">
        <title>Sequencing the genomes of 1000 actinobacteria strains.</title>
        <authorList>
            <person name="Klenk H.-P."/>
        </authorList>
    </citation>
    <scope>NUCLEOTIDE SEQUENCE [LARGE SCALE GENOMIC DNA]</scope>
    <source>
        <strain evidence="11 12">DSM 45258</strain>
    </source>
</reference>
<feature type="transmembrane region" description="Helical" evidence="9">
    <location>
        <begin position="153"/>
        <end position="177"/>
    </location>
</feature>
<feature type="transmembrane region" description="Helical" evidence="9">
    <location>
        <begin position="12"/>
        <end position="30"/>
    </location>
</feature>